<dbReference type="AlphaFoldDB" id="A0AAN8XF06"/>
<proteinExistence type="predicted"/>
<sequence length="98" mass="11260">MRNALQPRRPKTQIHPGGLILIYVARMLQQLDNNVSSAENFLISPPWKLPFPAVFFVPTSKVYLLALQKQLALETIETDFFSVPTPHHIYMDRSVQLD</sequence>
<name>A0AAN8XF06_HALRR</name>
<evidence type="ECO:0000313" key="2">
    <source>
        <dbReference type="Proteomes" id="UP001381693"/>
    </source>
</evidence>
<dbReference type="Proteomes" id="UP001381693">
    <property type="component" value="Unassembled WGS sequence"/>
</dbReference>
<reference evidence="1 2" key="1">
    <citation type="submission" date="2023-11" db="EMBL/GenBank/DDBJ databases">
        <title>Halocaridina rubra genome assembly.</title>
        <authorList>
            <person name="Smith C."/>
        </authorList>
    </citation>
    <scope>NUCLEOTIDE SEQUENCE [LARGE SCALE GENOMIC DNA]</scope>
    <source>
        <strain evidence="1">EP-1</strain>
        <tissue evidence="1">Whole</tissue>
    </source>
</reference>
<evidence type="ECO:0000313" key="1">
    <source>
        <dbReference type="EMBL" id="KAK7083310.1"/>
    </source>
</evidence>
<keyword evidence="2" id="KW-1185">Reference proteome</keyword>
<gene>
    <name evidence="1" type="ORF">SK128_017431</name>
</gene>
<comment type="caution">
    <text evidence="1">The sequence shown here is derived from an EMBL/GenBank/DDBJ whole genome shotgun (WGS) entry which is preliminary data.</text>
</comment>
<dbReference type="EMBL" id="JAXCGZ010003589">
    <property type="protein sequence ID" value="KAK7083310.1"/>
    <property type="molecule type" value="Genomic_DNA"/>
</dbReference>
<organism evidence="1 2">
    <name type="scientific">Halocaridina rubra</name>
    <name type="common">Hawaiian red shrimp</name>
    <dbReference type="NCBI Taxonomy" id="373956"/>
    <lineage>
        <taxon>Eukaryota</taxon>
        <taxon>Metazoa</taxon>
        <taxon>Ecdysozoa</taxon>
        <taxon>Arthropoda</taxon>
        <taxon>Crustacea</taxon>
        <taxon>Multicrustacea</taxon>
        <taxon>Malacostraca</taxon>
        <taxon>Eumalacostraca</taxon>
        <taxon>Eucarida</taxon>
        <taxon>Decapoda</taxon>
        <taxon>Pleocyemata</taxon>
        <taxon>Caridea</taxon>
        <taxon>Atyoidea</taxon>
        <taxon>Atyidae</taxon>
        <taxon>Halocaridina</taxon>
    </lineage>
</organism>
<feature type="non-terminal residue" evidence="1">
    <location>
        <position position="98"/>
    </location>
</feature>
<accession>A0AAN8XF06</accession>
<protein>
    <submittedName>
        <fullName evidence="1">Uncharacterized protein</fullName>
    </submittedName>
</protein>